<evidence type="ECO:0000313" key="11">
    <source>
        <dbReference type="EMBL" id="RZF44381.1"/>
    </source>
</evidence>
<comment type="caution">
    <text evidence="11">The sequence shown here is derived from an EMBL/GenBank/DDBJ whole genome shotgun (WGS) entry which is preliminary data.</text>
</comment>
<dbReference type="EMBL" id="QKKF02010872">
    <property type="protein sequence ID" value="RZF44381.1"/>
    <property type="molecule type" value="Genomic_DNA"/>
</dbReference>
<dbReference type="PANTHER" id="PTHR21137">
    <property type="entry name" value="ODORANT RECEPTOR"/>
    <property type="match status" value="1"/>
</dbReference>
<evidence type="ECO:0000256" key="9">
    <source>
        <dbReference type="ARBA" id="ARBA00023224"/>
    </source>
</evidence>
<dbReference type="GO" id="GO:0004984">
    <property type="term" value="F:olfactory receptor activity"/>
    <property type="evidence" value="ECO:0007669"/>
    <property type="project" value="InterPro"/>
</dbReference>
<dbReference type="SMR" id="A0A482XGA8"/>
<organism evidence="11 12">
    <name type="scientific">Laodelphax striatellus</name>
    <name type="common">Small brown planthopper</name>
    <name type="synonym">Delphax striatella</name>
    <dbReference type="NCBI Taxonomy" id="195883"/>
    <lineage>
        <taxon>Eukaryota</taxon>
        <taxon>Metazoa</taxon>
        <taxon>Ecdysozoa</taxon>
        <taxon>Arthropoda</taxon>
        <taxon>Hexapoda</taxon>
        <taxon>Insecta</taxon>
        <taxon>Pterygota</taxon>
        <taxon>Neoptera</taxon>
        <taxon>Paraneoptera</taxon>
        <taxon>Hemiptera</taxon>
        <taxon>Auchenorrhyncha</taxon>
        <taxon>Fulgoroidea</taxon>
        <taxon>Delphacidae</taxon>
        <taxon>Criomorphinae</taxon>
        <taxon>Laodelphax</taxon>
    </lineage>
</organism>
<proteinExistence type="inferred from homology"/>
<evidence type="ECO:0000256" key="1">
    <source>
        <dbReference type="ARBA" id="ARBA00004651"/>
    </source>
</evidence>
<dbReference type="FunCoup" id="A0A482XGA8">
    <property type="interactions" value="91"/>
</dbReference>
<dbReference type="Proteomes" id="UP000291343">
    <property type="component" value="Unassembled WGS sequence"/>
</dbReference>
<keyword evidence="5 10" id="KW-0552">Olfaction</keyword>
<evidence type="ECO:0000313" key="12">
    <source>
        <dbReference type="Proteomes" id="UP000291343"/>
    </source>
</evidence>
<keyword evidence="4 10" id="KW-0812">Transmembrane</keyword>
<keyword evidence="7 10" id="KW-0472">Membrane</keyword>
<feature type="transmembrane region" description="Helical" evidence="10">
    <location>
        <begin position="171"/>
        <end position="194"/>
    </location>
</feature>
<name>A0A482XGA8_LAOST</name>
<dbReference type="Pfam" id="PF02949">
    <property type="entry name" value="7tm_6"/>
    <property type="match status" value="1"/>
</dbReference>
<evidence type="ECO:0000256" key="10">
    <source>
        <dbReference type="RuleBase" id="RU351113"/>
    </source>
</evidence>
<dbReference type="InterPro" id="IPR004117">
    <property type="entry name" value="7tm6_olfct_rcpt"/>
</dbReference>
<dbReference type="OrthoDB" id="6618364at2759"/>
<feature type="transmembrane region" description="Helical" evidence="10">
    <location>
        <begin position="72"/>
        <end position="95"/>
    </location>
</feature>
<feature type="transmembrane region" description="Helical" evidence="10">
    <location>
        <begin position="107"/>
        <end position="126"/>
    </location>
</feature>
<dbReference type="PANTHER" id="PTHR21137:SF35">
    <property type="entry name" value="ODORANT RECEPTOR 19A-RELATED"/>
    <property type="match status" value="1"/>
</dbReference>
<dbReference type="GO" id="GO:0007165">
    <property type="term" value="P:signal transduction"/>
    <property type="evidence" value="ECO:0007669"/>
    <property type="project" value="UniProtKB-KW"/>
</dbReference>
<comment type="caution">
    <text evidence="10">Lacks conserved residue(s) required for the propagation of feature annotation.</text>
</comment>
<dbReference type="GO" id="GO:0005549">
    <property type="term" value="F:odorant binding"/>
    <property type="evidence" value="ECO:0007669"/>
    <property type="project" value="InterPro"/>
</dbReference>
<feature type="transmembrane region" description="Helical" evidence="10">
    <location>
        <begin position="330"/>
        <end position="351"/>
    </location>
</feature>
<dbReference type="InParanoid" id="A0A482XGA8"/>
<protein>
    <recommendedName>
        <fullName evidence="10">Odorant receptor</fullName>
    </recommendedName>
</protein>
<keyword evidence="12" id="KW-1185">Reference proteome</keyword>
<evidence type="ECO:0000256" key="2">
    <source>
        <dbReference type="ARBA" id="ARBA00022475"/>
    </source>
</evidence>
<keyword evidence="9 10" id="KW-0807">Transducer</keyword>
<feature type="transmembrane region" description="Helical" evidence="10">
    <location>
        <begin position="363"/>
        <end position="384"/>
    </location>
</feature>
<dbReference type="GO" id="GO:0005886">
    <property type="term" value="C:plasma membrane"/>
    <property type="evidence" value="ECO:0007669"/>
    <property type="project" value="UniProtKB-SubCell"/>
</dbReference>
<evidence type="ECO:0000256" key="7">
    <source>
        <dbReference type="ARBA" id="ARBA00023136"/>
    </source>
</evidence>
<evidence type="ECO:0000256" key="3">
    <source>
        <dbReference type="ARBA" id="ARBA00022606"/>
    </source>
</evidence>
<comment type="subcellular location">
    <subcellularLocation>
        <location evidence="1 10">Cell membrane</location>
        <topology evidence="1 10">Multi-pass membrane protein</topology>
    </subcellularLocation>
</comment>
<reference evidence="11 12" key="1">
    <citation type="journal article" date="2017" name="Gigascience">
        <title>Genome sequence of the small brown planthopper, Laodelphax striatellus.</title>
        <authorList>
            <person name="Zhu J."/>
            <person name="Jiang F."/>
            <person name="Wang X."/>
            <person name="Yang P."/>
            <person name="Bao Y."/>
            <person name="Zhao W."/>
            <person name="Wang W."/>
            <person name="Lu H."/>
            <person name="Wang Q."/>
            <person name="Cui N."/>
            <person name="Li J."/>
            <person name="Chen X."/>
            <person name="Luo L."/>
            <person name="Yu J."/>
            <person name="Kang L."/>
            <person name="Cui F."/>
        </authorList>
    </citation>
    <scope>NUCLEOTIDE SEQUENCE [LARGE SCALE GENOMIC DNA]</scope>
    <source>
        <strain evidence="11">Lst14</strain>
    </source>
</reference>
<keyword evidence="3 10" id="KW-0716">Sensory transduction</keyword>
<sequence length="442" mass="50924">MNSTVRESYLTGLSLPLSFLFGIYRRTCRVLSEDDEKHWQCIFRGIDKAGGKLIIASALIVSPYQPWLTFNLITLFLLFTSMAFFLYVGAVSMYYAQDDLMTFVEIAHAYTFILAFSILLFIHYAFNLPVAQELFKLLDSGIFEYKTRYCEEDDSKLRGTMKFFYGIFQNVFRTAILLVVLILAVLAPILVTFFGGGSRQTVKEINYNLPVPLWMPFDMNTHLGFWCGYLLVFMEIILIGLYLAAAIPFIVFVAFEVNTQYRILKRSILSLEHRALEKYSGYSRVKDPQIEMLRHDPIYARCVQDSLKENVLHHNEILRLFNLYQDVTSTLFGVIIGVSMIILASLSIVLSKINLLSFEAVKFAMMFFIELIIVFGYCLMGTFLTHGSQEIPSALYNCPWFNLNESHKRTLRIFQFNSSISIELRGSGLFLIDLQLFVQVRD</sequence>
<evidence type="ECO:0000256" key="5">
    <source>
        <dbReference type="ARBA" id="ARBA00022725"/>
    </source>
</evidence>
<keyword evidence="6 10" id="KW-1133">Transmembrane helix</keyword>
<comment type="similarity">
    <text evidence="10">Belongs to the insect chemoreceptor superfamily. Heteromeric odorant receptor channel (TC 1.A.69) family.</text>
</comment>
<accession>A0A482XGA8</accession>
<evidence type="ECO:0000256" key="6">
    <source>
        <dbReference type="ARBA" id="ARBA00022989"/>
    </source>
</evidence>
<dbReference type="AlphaFoldDB" id="A0A482XGA8"/>
<keyword evidence="8 10" id="KW-0675">Receptor</keyword>
<gene>
    <name evidence="11" type="ORF">LSTR_LSTR007956</name>
</gene>
<evidence type="ECO:0000256" key="4">
    <source>
        <dbReference type="ARBA" id="ARBA00022692"/>
    </source>
</evidence>
<evidence type="ECO:0000256" key="8">
    <source>
        <dbReference type="ARBA" id="ARBA00023170"/>
    </source>
</evidence>
<dbReference type="STRING" id="195883.A0A482XGA8"/>
<keyword evidence="2" id="KW-1003">Cell membrane</keyword>
<feature type="transmembrane region" description="Helical" evidence="10">
    <location>
        <begin position="223"/>
        <end position="255"/>
    </location>
</feature>